<evidence type="ECO:0000313" key="2">
    <source>
        <dbReference type="Proteomes" id="UP001175000"/>
    </source>
</evidence>
<organism evidence="1 2">
    <name type="scientific">Immersiella caudata</name>
    <dbReference type="NCBI Taxonomy" id="314043"/>
    <lineage>
        <taxon>Eukaryota</taxon>
        <taxon>Fungi</taxon>
        <taxon>Dikarya</taxon>
        <taxon>Ascomycota</taxon>
        <taxon>Pezizomycotina</taxon>
        <taxon>Sordariomycetes</taxon>
        <taxon>Sordariomycetidae</taxon>
        <taxon>Sordariales</taxon>
        <taxon>Lasiosphaeriaceae</taxon>
        <taxon>Immersiella</taxon>
    </lineage>
</organism>
<sequence>MKSWYPLALAAAFAVVGYSAVLDLGDINQYAPKLTALPDGIQVDSIWVSPADEGGFHVVLGQDIKAKVDGVLEGCGALNDKCYQEVLAVLEDGVMQTDKKLEGRQVIAALVLLAAEFITLDTLITVVAIVETTRFAAFLALPPPLGIYFPEDKAKPAGTLPQGPVTVSAGGSAVITITQGPTPQPTLKGSVPPIVTAVTSAAGDFQTGDLAGILDRGLAGRLDEFMQRSKECKAGDDFDKQHASPARKRAVGSYGEALCASEAVIGGIQPGGLWNDLLLLEPTGVHFGFKTDSDSGTASAAASQFSEFARAYAPLMDVSPERADQIGSYILALAVDTIVQGVALSEKNRIPATMVTTSGSPSPTGTGCPDKNTIICGIPVDQHCNFKFAGQGNARKPVCEDGPYKDCECTGPALTSTEMFIPERQKAFVLFMELVKAVPATPQQLPTCPIVVTEIPAELFSSRKTATLNIHNNFCQGWKKDAKHSITVNSKGEDVLTVPREKPVTAASRLRRAPPANPDSFAEFRFDLSFTPSGGGACTMDCNAAYAQFAKTCAASSPGIYMYEKGSYNVGCGTFTYQIIKPAAFDEYPRICYKRKQLPPINDTLVEKTLSAIAETYACVDGRKNLIKKGDTSTFVSRVVWVHGGTDKFIPTQLNIWWRDGCILEKNGPTESHYELPLGEGKPKCVEIFKSLYEKCAAEDEKVGGNAQMGCLMYELKASDVKRTTWGGSQEK</sequence>
<keyword evidence="2" id="KW-1185">Reference proteome</keyword>
<comment type="caution">
    <text evidence="1">The sequence shown here is derived from an EMBL/GenBank/DDBJ whole genome shotgun (WGS) entry which is preliminary data.</text>
</comment>
<protein>
    <submittedName>
        <fullName evidence="1">Uncharacterized protein</fullName>
    </submittedName>
</protein>
<proteinExistence type="predicted"/>
<gene>
    <name evidence="1" type="ORF">B0T14DRAFT_605745</name>
</gene>
<dbReference type="AlphaFoldDB" id="A0AA39WLR3"/>
<accession>A0AA39WLR3</accession>
<dbReference type="EMBL" id="JAULSU010000005">
    <property type="protein sequence ID" value="KAK0617748.1"/>
    <property type="molecule type" value="Genomic_DNA"/>
</dbReference>
<name>A0AA39WLR3_9PEZI</name>
<reference evidence="1" key="1">
    <citation type="submission" date="2023-06" db="EMBL/GenBank/DDBJ databases">
        <title>Genome-scale phylogeny and comparative genomics of the fungal order Sordariales.</title>
        <authorList>
            <consortium name="Lawrence Berkeley National Laboratory"/>
            <person name="Hensen N."/>
            <person name="Bonometti L."/>
            <person name="Westerberg I."/>
            <person name="Brannstrom I.O."/>
            <person name="Guillou S."/>
            <person name="Cros-Aarteil S."/>
            <person name="Calhoun S."/>
            <person name="Haridas S."/>
            <person name="Kuo A."/>
            <person name="Mondo S."/>
            <person name="Pangilinan J."/>
            <person name="Riley R."/>
            <person name="Labutti K."/>
            <person name="Andreopoulos B."/>
            <person name="Lipzen A."/>
            <person name="Chen C."/>
            <person name="Yanf M."/>
            <person name="Daum C."/>
            <person name="Ng V."/>
            <person name="Clum A."/>
            <person name="Steindorff A."/>
            <person name="Ohm R."/>
            <person name="Martin F."/>
            <person name="Silar P."/>
            <person name="Natvig D."/>
            <person name="Lalanne C."/>
            <person name="Gautier V."/>
            <person name="Ament-Velasquez S.L."/>
            <person name="Kruys A."/>
            <person name="Hutchinson M.I."/>
            <person name="Powell A.J."/>
            <person name="Barry K."/>
            <person name="Miller A.N."/>
            <person name="Grigoriev I.V."/>
            <person name="Debuchy R."/>
            <person name="Gladieux P."/>
            <person name="Thoren M.H."/>
            <person name="Johannesson H."/>
        </authorList>
    </citation>
    <scope>NUCLEOTIDE SEQUENCE</scope>
    <source>
        <strain evidence="1">CBS 606.72</strain>
    </source>
</reference>
<evidence type="ECO:0000313" key="1">
    <source>
        <dbReference type="EMBL" id="KAK0617748.1"/>
    </source>
</evidence>
<dbReference type="Proteomes" id="UP001175000">
    <property type="component" value="Unassembled WGS sequence"/>
</dbReference>